<keyword evidence="1" id="KW-1133">Transmembrane helix</keyword>
<name>A0A3A6PJ76_9BACL</name>
<keyword evidence="1" id="KW-0472">Membrane</keyword>
<keyword evidence="3" id="KW-1185">Reference proteome</keyword>
<feature type="transmembrane region" description="Helical" evidence="1">
    <location>
        <begin position="7"/>
        <end position="29"/>
    </location>
</feature>
<keyword evidence="1" id="KW-0812">Transmembrane</keyword>
<dbReference type="OrthoDB" id="2660529at2"/>
<feature type="transmembrane region" description="Helical" evidence="1">
    <location>
        <begin position="109"/>
        <end position="135"/>
    </location>
</feature>
<organism evidence="2 3">
    <name type="scientific">Paenibacillus pinisoli</name>
    <dbReference type="NCBI Taxonomy" id="1276110"/>
    <lineage>
        <taxon>Bacteria</taxon>
        <taxon>Bacillati</taxon>
        <taxon>Bacillota</taxon>
        <taxon>Bacilli</taxon>
        <taxon>Bacillales</taxon>
        <taxon>Paenibacillaceae</taxon>
        <taxon>Paenibacillus</taxon>
    </lineage>
</organism>
<dbReference type="Proteomes" id="UP000267798">
    <property type="component" value="Unassembled WGS sequence"/>
</dbReference>
<reference evidence="2 3" key="1">
    <citation type="submission" date="2018-09" db="EMBL/GenBank/DDBJ databases">
        <title>Paenibacillus aracenensis nov. sp. isolated from a cave in southern Spain.</title>
        <authorList>
            <person name="Jurado V."/>
            <person name="Gutierrez-Patricio S."/>
            <person name="Gonzalez-Pimentel J.L."/>
            <person name="Miller A.Z."/>
            <person name="Laiz L."/>
            <person name="Saiz-Jimenez C."/>
        </authorList>
    </citation>
    <scope>NUCLEOTIDE SEQUENCE [LARGE SCALE GENOMIC DNA]</scope>
    <source>
        <strain evidence="2 3">JCM 19203</strain>
    </source>
</reference>
<evidence type="ECO:0000313" key="2">
    <source>
        <dbReference type="EMBL" id="RJX39786.1"/>
    </source>
</evidence>
<dbReference type="AlphaFoldDB" id="A0A3A6PJ76"/>
<accession>A0A3A6PJ76</accession>
<dbReference type="RefSeq" id="WP_120109548.1">
    <property type="nucleotide sequence ID" value="NZ_QXQB01000002.1"/>
</dbReference>
<sequence length="149" mass="16892">MKYFWKLNAVSAIFGALLGISSELMVNVYRISRIWEWELGAVVSGVDRINIGIAALSLILGAFIVWRWLEGRVSSYWSLLLWIPYFVLFVFLAAQLFPETYQGDRPAPVTGLIIIAMTIAYPFYLALPVSLGVWLNRRQKRGVPAIPIE</sequence>
<gene>
    <name evidence="2" type="ORF">D3P09_10330</name>
</gene>
<proteinExistence type="predicted"/>
<protein>
    <submittedName>
        <fullName evidence="2">Uncharacterized protein</fullName>
    </submittedName>
</protein>
<feature type="transmembrane region" description="Helical" evidence="1">
    <location>
        <begin position="49"/>
        <end position="69"/>
    </location>
</feature>
<evidence type="ECO:0000256" key="1">
    <source>
        <dbReference type="SAM" id="Phobius"/>
    </source>
</evidence>
<evidence type="ECO:0000313" key="3">
    <source>
        <dbReference type="Proteomes" id="UP000267798"/>
    </source>
</evidence>
<dbReference type="EMBL" id="QXQB01000002">
    <property type="protein sequence ID" value="RJX39786.1"/>
    <property type="molecule type" value="Genomic_DNA"/>
</dbReference>
<feature type="transmembrane region" description="Helical" evidence="1">
    <location>
        <begin position="76"/>
        <end position="97"/>
    </location>
</feature>
<comment type="caution">
    <text evidence="2">The sequence shown here is derived from an EMBL/GenBank/DDBJ whole genome shotgun (WGS) entry which is preliminary data.</text>
</comment>